<proteinExistence type="predicted"/>
<dbReference type="AlphaFoldDB" id="A0A6U2TTH1"/>
<dbReference type="EMBL" id="HBGY01034295">
    <property type="protein sequence ID" value="CAD9615810.1"/>
    <property type="molecule type" value="Transcribed_RNA"/>
</dbReference>
<evidence type="ECO:0000313" key="3">
    <source>
        <dbReference type="EMBL" id="CAD9615810.1"/>
    </source>
</evidence>
<dbReference type="EMBL" id="HBGY01034284">
    <property type="protein sequence ID" value="CAD9615791.1"/>
    <property type="molecule type" value="Transcribed_RNA"/>
</dbReference>
<protein>
    <recommendedName>
        <fullName evidence="4">E2F-associated phosphoprotein</fullName>
    </recommendedName>
</protein>
<dbReference type="InterPro" id="IPR019370">
    <property type="entry name" value="E2F-assoc_phosphoprotein"/>
</dbReference>
<dbReference type="GO" id="GO:0005634">
    <property type="term" value="C:nucleus"/>
    <property type="evidence" value="ECO:0007669"/>
    <property type="project" value="TreeGrafter"/>
</dbReference>
<accession>A0A6U2TTH1</accession>
<gene>
    <name evidence="2" type="ORF">LDAN0321_LOCUS21557</name>
    <name evidence="3" type="ORF">LDAN0321_LOCUS21564</name>
</gene>
<dbReference type="Pfam" id="PF10238">
    <property type="entry name" value="Eapp_C"/>
    <property type="match status" value="1"/>
</dbReference>
<reference evidence="2" key="1">
    <citation type="submission" date="2021-01" db="EMBL/GenBank/DDBJ databases">
        <authorList>
            <person name="Corre E."/>
            <person name="Pelletier E."/>
            <person name="Niang G."/>
            <person name="Scheremetjew M."/>
            <person name="Finn R."/>
            <person name="Kale V."/>
            <person name="Holt S."/>
            <person name="Cochrane G."/>
            <person name="Meng A."/>
            <person name="Brown T."/>
            <person name="Cohen L."/>
        </authorList>
    </citation>
    <scope>NUCLEOTIDE SEQUENCE</scope>
    <source>
        <strain evidence="2">B650</strain>
    </source>
</reference>
<feature type="compositionally biased region" description="Basic and acidic residues" evidence="1">
    <location>
        <begin position="27"/>
        <end position="42"/>
    </location>
</feature>
<sequence length="211" mass="23689">MAEAEHLAPVLVSDHANEQDSSDDDEPLKYGDPDKPSNADELYDHEMDEENEAYVYKHLRGGTEETIAVASAETTVGSGDGQASARHLPEQLKVLKPRNSDAILSCPCCFQIVCMDCQKHERYVNQYRAMFVMNIGVHWQKRYKYDLGKHELVEIESTPAIDGGVNVVQDVSKEKEEIYYSVYCLNCNTEVAVLNMEDEVYHFTGCLASTG</sequence>
<evidence type="ECO:0000313" key="2">
    <source>
        <dbReference type="EMBL" id="CAD9615791.1"/>
    </source>
</evidence>
<feature type="region of interest" description="Disordered" evidence="1">
    <location>
        <begin position="1"/>
        <end position="42"/>
    </location>
</feature>
<dbReference type="PANTHER" id="PTHR15967">
    <property type="entry name" value="E2F-ASSOCIATED PHOSPHOPROTEIN"/>
    <property type="match status" value="1"/>
</dbReference>
<evidence type="ECO:0008006" key="4">
    <source>
        <dbReference type="Google" id="ProtNLM"/>
    </source>
</evidence>
<dbReference type="PANTHER" id="PTHR15967:SF0">
    <property type="entry name" value="E2F-ASSOCIATED PHOSPHOPROTEIN"/>
    <property type="match status" value="1"/>
</dbReference>
<evidence type="ECO:0000256" key="1">
    <source>
        <dbReference type="SAM" id="MobiDB-lite"/>
    </source>
</evidence>
<name>A0A6U2TTH1_9STRA</name>
<organism evidence="2">
    <name type="scientific">Leptocylindrus danicus</name>
    <dbReference type="NCBI Taxonomy" id="163516"/>
    <lineage>
        <taxon>Eukaryota</taxon>
        <taxon>Sar</taxon>
        <taxon>Stramenopiles</taxon>
        <taxon>Ochrophyta</taxon>
        <taxon>Bacillariophyta</taxon>
        <taxon>Coscinodiscophyceae</taxon>
        <taxon>Chaetocerotophycidae</taxon>
        <taxon>Leptocylindrales</taxon>
        <taxon>Leptocylindraceae</taxon>
        <taxon>Leptocylindrus</taxon>
    </lineage>
</organism>